<accession>A0A1H2TSM8</accession>
<organism evidence="1 2">
    <name type="scientific">Amycolatopsis xylanica</name>
    <dbReference type="NCBI Taxonomy" id="589385"/>
    <lineage>
        <taxon>Bacteria</taxon>
        <taxon>Bacillati</taxon>
        <taxon>Actinomycetota</taxon>
        <taxon>Actinomycetes</taxon>
        <taxon>Pseudonocardiales</taxon>
        <taxon>Pseudonocardiaceae</taxon>
        <taxon>Amycolatopsis</taxon>
    </lineage>
</organism>
<dbReference type="AlphaFoldDB" id="A0A1H2TSM8"/>
<reference evidence="1 2" key="1">
    <citation type="submission" date="2016-10" db="EMBL/GenBank/DDBJ databases">
        <authorList>
            <person name="de Groot N.N."/>
        </authorList>
    </citation>
    <scope>NUCLEOTIDE SEQUENCE [LARGE SCALE GENOMIC DNA]</scope>
    <source>
        <strain evidence="1 2">CPCC 202699</strain>
    </source>
</reference>
<proteinExistence type="predicted"/>
<dbReference type="EMBL" id="FNON01000001">
    <property type="protein sequence ID" value="SDW46872.1"/>
    <property type="molecule type" value="Genomic_DNA"/>
</dbReference>
<dbReference type="STRING" id="589385.SAMN05421504_101669"/>
<protein>
    <submittedName>
        <fullName evidence="1">Uncharacterized protein</fullName>
    </submittedName>
</protein>
<name>A0A1H2TSM8_9PSEU</name>
<gene>
    <name evidence="1" type="ORF">SAMN05421504_101669</name>
</gene>
<evidence type="ECO:0000313" key="2">
    <source>
        <dbReference type="Proteomes" id="UP000199515"/>
    </source>
</evidence>
<sequence>MWVVQQSPLVPEISIVASVMRIRLVVAAAVALSLTACGSADGDARTDRQATTLAEAISDPSQVDAAAYVRAALATNLGKSAAFSVLVAEDLAHKDVKDPAVRLVWRIHEDVSDTDWSRSSALDACYRAEFGYHGLTSAPERVTCPEHAVPITPPPVPRRDIPETFAPALEALLGKLPPAPSEAEVRGAVAAGLVPPVDPETRLAAVPPEVFVQVRGADVGVALYAHTGIKDTQCLMGRRAAGEVSVWSLGAREQEFPCGAEAALAGRRVG</sequence>
<dbReference type="Proteomes" id="UP000199515">
    <property type="component" value="Unassembled WGS sequence"/>
</dbReference>
<evidence type="ECO:0000313" key="1">
    <source>
        <dbReference type="EMBL" id="SDW46872.1"/>
    </source>
</evidence>
<keyword evidence="2" id="KW-1185">Reference proteome</keyword>